<comment type="caution">
    <text evidence="2">The sequence shown here is derived from an EMBL/GenBank/DDBJ whole genome shotgun (WGS) entry which is preliminary data.</text>
</comment>
<dbReference type="Proteomes" id="UP001175211">
    <property type="component" value="Unassembled WGS sequence"/>
</dbReference>
<dbReference type="AlphaFoldDB" id="A0AA39JNF6"/>
<dbReference type="EMBL" id="JAUEPS010000052">
    <property type="protein sequence ID" value="KAK0444926.1"/>
    <property type="molecule type" value="Genomic_DNA"/>
</dbReference>
<evidence type="ECO:0000313" key="2">
    <source>
        <dbReference type="EMBL" id="KAK0444926.1"/>
    </source>
</evidence>
<evidence type="ECO:0000313" key="3">
    <source>
        <dbReference type="Proteomes" id="UP001175211"/>
    </source>
</evidence>
<keyword evidence="3" id="KW-1185">Reference proteome</keyword>
<dbReference type="GeneID" id="85353638"/>
<accession>A0AA39JNF6</accession>
<feature type="region of interest" description="Disordered" evidence="1">
    <location>
        <begin position="101"/>
        <end position="127"/>
    </location>
</feature>
<organism evidence="2 3">
    <name type="scientific">Armillaria tabescens</name>
    <name type="common">Ringless honey mushroom</name>
    <name type="synonym">Agaricus tabescens</name>
    <dbReference type="NCBI Taxonomy" id="1929756"/>
    <lineage>
        <taxon>Eukaryota</taxon>
        <taxon>Fungi</taxon>
        <taxon>Dikarya</taxon>
        <taxon>Basidiomycota</taxon>
        <taxon>Agaricomycotina</taxon>
        <taxon>Agaricomycetes</taxon>
        <taxon>Agaricomycetidae</taxon>
        <taxon>Agaricales</taxon>
        <taxon>Marasmiineae</taxon>
        <taxon>Physalacriaceae</taxon>
        <taxon>Desarmillaria</taxon>
    </lineage>
</organism>
<reference evidence="2" key="1">
    <citation type="submission" date="2023-06" db="EMBL/GenBank/DDBJ databases">
        <authorList>
            <consortium name="Lawrence Berkeley National Laboratory"/>
            <person name="Ahrendt S."/>
            <person name="Sahu N."/>
            <person name="Indic B."/>
            <person name="Wong-Bajracharya J."/>
            <person name="Merenyi Z."/>
            <person name="Ke H.-M."/>
            <person name="Monk M."/>
            <person name="Kocsube S."/>
            <person name="Drula E."/>
            <person name="Lipzen A."/>
            <person name="Balint B."/>
            <person name="Henrissat B."/>
            <person name="Andreopoulos B."/>
            <person name="Martin F.M."/>
            <person name="Harder C.B."/>
            <person name="Rigling D."/>
            <person name="Ford K.L."/>
            <person name="Foster G.D."/>
            <person name="Pangilinan J."/>
            <person name="Papanicolaou A."/>
            <person name="Barry K."/>
            <person name="LaButti K."/>
            <person name="Viragh M."/>
            <person name="Koriabine M."/>
            <person name="Yan M."/>
            <person name="Riley R."/>
            <person name="Champramary S."/>
            <person name="Plett K.L."/>
            <person name="Tsai I.J."/>
            <person name="Slot J."/>
            <person name="Sipos G."/>
            <person name="Plett J."/>
            <person name="Nagy L.G."/>
            <person name="Grigoriev I.V."/>
        </authorList>
    </citation>
    <scope>NUCLEOTIDE SEQUENCE</scope>
    <source>
        <strain evidence="2">CCBAS 213</strain>
    </source>
</reference>
<proteinExistence type="predicted"/>
<feature type="compositionally biased region" description="Acidic residues" evidence="1">
    <location>
        <begin position="104"/>
        <end position="117"/>
    </location>
</feature>
<gene>
    <name evidence="2" type="ORF">EV420DRAFT_1484517</name>
</gene>
<evidence type="ECO:0000256" key="1">
    <source>
        <dbReference type="SAM" id="MobiDB-lite"/>
    </source>
</evidence>
<dbReference type="RefSeq" id="XP_060325273.1">
    <property type="nucleotide sequence ID" value="XM_060470090.1"/>
</dbReference>
<protein>
    <submittedName>
        <fullName evidence="2">Uncharacterized protein</fullName>
    </submittedName>
</protein>
<sequence>MSNVSVLTPASSSSSLQRYIEKVAKDMDQAIKEENKKYLQDNHLQDDKEWKYKPYKPDPRWYKKKVKDFRAEGRQFMEPEILLDPPSEDESDIENLQKVVENWFSDDESEADNEEYESNGSFGTNES</sequence>
<name>A0AA39JNF6_ARMTA</name>
<feature type="compositionally biased region" description="Polar residues" evidence="1">
    <location>
        <begin position="118"/>
        <end position="127"/>
    </location>
</feature>